<protein>
    <submittedName>
        <fullName evidence="1">Uncharacterized protein</fullName>
    </submittedName>
</protein>
<gene>
    <name evidence="1" type="ORF">EL06_03515</name>
</gene>
<dbReference type="AlphaFoldDB" id="A0A6C8XRN1"/>
<dbReference type="EMBL" id="RSHK01000002">
    <property type="protein sequence ID" value="MIE68580.1"/>
    <property type="molecule type" value="Genomic_DNA"/>
</dbReference>
<name>A0A6C8XRN1_SALDZ</name>
<proteinExistence type="predicted"/>
<accession>A0A6C8XRN1</accession>
<dbReference type="Proteomes" id="UP000885362">
    <property type="component" value="Unassembled WGS sequence"/>
</dbReference>
<evidence type="ECO:0000313" key="1">
    <source>
        <dbReference type="EMBL" id="MIE68580.1"/>
    </source>
</evidence>
<reference evidence="1" key="1">
    <citation type="submission" date="2018-08" db="EMBL/GenBank/DDBJ databases">
        <authorList>
            <consortium name="GenomeTrakr network: Whole genome sequencing for foodborne pathogen traceback"/>
        </authorList>
    </citation>
    <scope>NUCLEOTIDE SEQUENCE [LARGE SCALE GENOMIC DNA]</scope>
    <source>
        <strain evidence="1">FMA0132</strain>
    </source>
</reference>
<organism evidence="1">
    <name type="scientific">Salmonella diarizonae</name>
    <dbReference type="NCBI Taxonomy" id="59204"/>
    <lineage>
        <taxon>Bacteria</taxon>
        <taxon>Pseudomonadati</taxon>
        <taxon>Pseudomonadota</taxon>
        <taxon>Gammaproteobacteria</taxon>
        <taxon>Enterobacterales</taxon>
        <taxon>Enterobacteriaceae</taxon>
        <taxon>Salmonella</taxon>
    </lineage>
</organism>
<sequence>MLAPSQGRYAQCCIQLTVAIEGAKDLANIVLPPARQFAGVNRPSRTDRHRAVEWFKGVMRVGVVLFSHNEMLA</sequence>
<comment type="caution">
    <text evidence="1">The sequence shown here is derived from an EMBL/GenBank/DDBJ whole genome shotgun (WGS) entry which is preliminary data.</text>
</comment>